<dbReference type="Gene3D" id="3.90.550.10">
    <property type="entry name" value="Spore Coat Polysaccharide Biosynthesis Protein SpsA, Chain A"/>
    <property type="match status" value="1"/>
</dbReference>
<keyword evidence="2" id="KW-0808">Transferase</keyword>
<dbReference type="InterPro" id="IPR029044">
    <property type="entry name" value="Nucleotide-diphossugar_trans"/>
</dbReference>
<proteinExistence type="predicted"/>
<evidence type="ECO:0000259" key="1">
    <source>
        <dbReference type="Pfam" id="PF00535"/>
    </source>
</evidence>
<name>A0A1H7V053_OLID1</name>
<accession>A0A1H7V053</accession>
<keyword evidence="3" id="KW-1185">Reference proteome</keyword>
<dbReference type="Pfam" id="PF00535">
    <property type="entry name" value="Glycos_transf_2"/>
    <property type="match status" value="1"/>
</dbReference>
<gene>
    <name evidence="2" type="ORF">SAMN05661044_04028</name>
</gene>
<dbReference type="InterPro" id="IPR001173">
    <property type="entry name" value="Glyco_trans_2-like"/>
</dbReference>
<dbReference type="STRING" id="407022.SAMN05661044_04028"/>
<dbReference type="SUPFAM" id="SSF53448">
    <property type="entry name" value="Nucleotide-diphospho-sugar transferases"/>
    <property type="match status" value="1"/>
</dbReference>
<dbReference type="AlphaFoldDB" id="A0A1H7V053"/>
<sequence length="366" mass="42551">MRNFEDLSTNHMLPLVSVILPCYNTENHIESALRSIMQQDYPNLEIIVIDDRSSDSSWEIIQALALEDTRILAVRNEENLRLIKTLNKGIQLSRGQYIARMDADDMSDPARIGKQVAYLEQDRDVDMVATCATYISEKGFSLGRLNFHGCYDAVSAAFVTIFECPFLHPSIVIKGELLRNVGYPDQPATYHIEDYALWMQLIRAGHRLEIIPERLMSYRVSYQGVSQSNSELQFSRGLHMATQYFYDILGIHPNVLWFTILRQGADKIQSLDELVASIHYLEEVANQYISTYSRDEKCSRSIRAWCNERILRVLWLSSVRSKLSASSKLYVVFLLLPKYFFRSFHLGRLKNIYFHFQFMAKRRIFK</sequence>
<feature type="domain" description="Glycosyltransferase 2-like" evidence="1">
    <location>
        <begin position="17"/>
        <end position="139"/>
    </location>
</feature>
<dbReference type="GO" id="GO:0016758">
    <property type="term" value="F:hexosyltransferase activity"/>
    <property type="evidence" value="ECO:0007669"/>
    <property type="project" value="UniProtKB-ARBA"/>
</dbReference>
<dbReference type="PANTHER" id="PTHR22916:SF3">
    <property type="entry name" value="UDP-GLCNAC:BETAGAL BETA-1,3-N-ACETYLGLUCOSAMINYLTRANSFERASE-LIKE PROTEIN 1"/>
    <property type="match status" value="1"/>
</dbReference>
<dbReference type="Proteomes" id="UP000199421">
    <property type="component" value="Unassembled WGS sequence"/>
</dbReference>
<organism evidence="2 3">
    <name type="scientific">Olivibacter domesticus</name>
    <name type="common">Pseudosphingobacterium domesticum</name>
    <dbReference type="NCBI Taxonomy" id="407022"/>
    <lineage>
        <taxon>Bacteria</taxon>
        <taxon>Pseudomonadati</taxon>
        <taxon>Bacteroidota</taxon>
        <taxon>Sphingobacteriia</taxon>
        <taxon>Sphingobacteriales</taxon>
        <taxon>Sphingobacteriaceae</taxon>
        <taxon>Olivibacter</taxon>
    </lineage>
</organism>
<evidence type="ECO:0000313" key="2">
    <source>
        <dbReference type="EMBL" id="SEM02591.1"/>
    </source>
</evidence>
<dbReference type="EMBL" id="FOAF01000006">
    <property type="protein sequence ID" value="SEM02591.1"/>
    <property type="molecule type" value="Genomic_DNA"/>
</dbReference>
<protein>
    <submittedName>
        <fullName evidence="2">Glycosyl transferase family 2</fullName>
    </submittedName>
</protein>
<dbReference type="PANTHER" id="PTHR22916">
    <property type="entry name" value="GLYCOSYLTRANSFERASE"/>
    <property type="match status" value="1"/>
</dbReference>
<evidence type="ECO:0000313" key="3">
    <source>
        <dbReference type="Proteomes" id="UP000199421"/>
    </source>
</evidence>
<reference evidence="3" key="1">
    <citation type="submission" date="2016-10" db="EMBL/GenBank/DDBJ databases">
        <authorList>
            <person name="Varghese N."/>
            <person name="Submissions S."/>
        </authorList>
    </citation>
    <scope>NUCLEOTIDE SEQUENCE [LARGE SCALE GENOMIC DNA]</scope>
    <source>
        <strain evidence="3">DSM 18733</strain>
    </source>
</reference>
<dbReference type="CDD" id="cd00761">
    <property type="entry name" value="Glyco_tranf_GTA_type"/>
    <property type="match status" value="1"/>
</dbReference>
<dbReference type="OrthoDB" id="9815829at2"/>